<keyword evidence="2" id="KW-1185">Reference proteome</keyword>
<name>A0AAE8N1N2_9PEZI</name>
<dbReference type="EMBL" id="ONZQ02000011">
    <property type="protein sequence ID" value="SPO04791.1"/>
    <property type="molecule type" value="Genomic_DNA"/>
</dbReference>
<reference evidence="1" key="1">
    <citation type="submission" date="2018-03" db="EMBL/GenBank/DDBJ databases">
        <authorList>
            <person name="Guldener U."/>
        </authorList>
    </citation>
    <scope>NUCLEOTIDE SEQUENCE</scope>
</reference>
<evidence type="ECO:0000313" key="1">
    <source>
        <dbReference type="EMBL" id="SPO04791.1"/>
    </source>
</evidence>
<dbReference type="AlphaFoldDB" id="A0AAE8N1N2"/>
<organism evidence="1 2">
    <name type="scientific">Cephalotrichum gorgonifer</name>
    <dbReference type="NCBI Taxonomy" id="2041049"/>
    <lineage>
        <taxon>Eukaryota</taxon>
        <taxon>Fungi</taxon>
        <taxon>Dikarya</taxon>
        <taxon>Ascomycota</taxon>
        <taxon>Pezizomycotina</taxon>
        <taxon>Sordariomycetes</taxon>
        <taxon>Hypocreomycetidae</taxon>
        <taxon>Microascales</taxon>
        <taxon>Microascaceae</taxon>
        <taxon>Cephalotrichum</taxon>
    </lineage>
</organism>
<evidence type="ECO:0000313" key="2">
    <source>
        <dbReference type="Proteomes" id="UP001187682"/>
    </source>
</evidence>
<protein>
    <submittedName>
        <fullName evidence="1">Uncharacterized protein</fullName>
    </submittedName>
</protein>
<gene>
    <name evidence="1" type="ORF">DNG_07476</name>
</gene>
<accession>A0AAE8N1N2</accession>
<proteinExistence type="predicted"/>
<comment type="caution">
    <text evidence="1">The sequence shown here is derived from an EMBL/GenBank/DDBJ whole genome shotgun (WGS) entry which is preliminary data.</text>
</comment>
<dbReference type="Proteomes" id="UP001187682">
    <property type="component" value="Unassembled WGS sequence"/>
</dbReference>
<sequence length="351" mass="39273">MTEEGRTVGLMSLPLEIRDQILQEAISHPRPAPRSPSTCMKDWYEWDHSFQYTRKIFVEKSDPGLGRDQNLTAASLRLTSRQLRAETQYLVNRVEPELDVMFLNSCGIFATWLCRPFPRAKVVDKLRVRVRAFDAPFDDMDPMFRARDTMARIGGEGVALETHLDIASLLSQYLAHACSGVNPRDGGPGQRWEVPMKAAPATAILLNCVTIRSVVIDVEAPDMDPRPRVDDRGDAFGNIVFGGSDEWPSFVQRPSGAENARYGPAHKLAVFIVDILRWTLASFVTTRASYMVMAVGKYEIRVNGAHLERIDVGQYYKEARAAALRKVGDGPTPPDVTWLLQTGEKRRLGGI</sequence>